<dbReference type="EMBL" id="WTPW01001634">
    <property type="protein sequence ID" value="KAF0424716.1"/>
    <property type="molecule type" value="Genomic_DNA"/>
</dbReference>
<organism evidence="1 2">
    <name type="scientific">Gigaspora margarita</name>
    <dbReference type="NCBI Taxonomy" id="4874"/>
    <lineage>
        <taxon>Eukaryota</taxon>
        <taxon>Fungi</taxon>
        <taxon>Fungi incertae sedis</taxon>
        <taxon>Mucoromycota</taxon>
        <taxon>Glomeromycotina</taxon>
        <taxon>Glomeromycetes</taxon>
        <taxon>Diversisporales</taxon>
        <taxon>Gigasporaceae</taxon>
        <taxon>Gigaspora</taxon>
    </lineage>
</organism>
<evidence type="ECO:0000313" key="2">
    <source>
        <dbReference type="Proteomes" id="UP000439903"/>
    </source>
</evidence>
<dbReference type="OrthoDB" id="2442031at2759"/>
<name>A0A8H4A535_GIGMA</name>
<gene>
    <name evidence="1" type="ORF">F8M41_006465</name>
</gene>
<reference evidence="1 2" key="1">
    <citation type="journal article" date="2019" name="Environ. Microbiol.">
        <title>At the nexus of three kingdoms: the genome of the mycorrhizal fungus Gigaspora margarita provides insights into plant, endobacterial and fungal interactions.</title>
        <authorList>
            <person name="Venice F."/>
            <person name="Ghignone S."/>
            <person name="Salvioli di Fossalunga A."/>
            <person name="Amselem J."/>
            <person name="Novero M."/>
            <person name="Xianan X."/>
            <person name="Sedzielewska Toro K."/>
            <person name="Morin E."/>
            <person name="Lipzen A."/>
            <person name="Grigoriev I.V."/>
            <person name="Henrissat B."/>
            <person name="Martin F.M."/>
            <person name="Bonfante P."/>
        </authorList>
    </citation>
    <scope>NUCLEOTIDE SEQUENCE [LARGE SCALE GENOMIC DNA]</scope>
    <source>
        <strain evidence="1 2">BEG34</strain>
    </source>
</reference>
<keyword evidence="2" id="KW-1185">Reference proteome</keyword>
<evidence type="ECO:0000313" key="1">
    <source>
        <dbReference type="EMBL" id="KAF0424716.1"/>
    </source>
</evidence>
<proteinExistence type="predicted"/>
<accession>A0A8H4A535</accession>
<protein>
    <submittedName>
        <fullName evidence="1">Uncharacterized protein</fullName>
    </submittedName>
</protein>
<sequence>MTVPLSYTDHFNITFSVPVVPSSKNISIYQVVDQDKFLLCQTYPTSSYCKVYNITTLSCKTLLSTFNRVNNNYTIMAYDNFIKTLLFNEPLQEIDCGIWNVKTPETYNSAVSALTEVLMHLNPDGTKYFLSYDQANKIQLLNDILQQIKQSIPLNDDRFKITHDVQLDPLDSAKLFIEFSVNKILNPSKEPSVNNIISDLNDIIVNKHISALSDKSFMIFFDELYGFQPKRM</sequence>
<comment type="caution">
    <text evidence="1">The sequence shown here is derived from an EMBL/GenBank/DDBJ whole genome shotgun (WGS) entry which is preliminary data.</text>
</comment>
<dbReference type="AlphaFoldDB" id="A0A8H4A535"/>
<dbReference type="Proteomes" id="UP000439903">
    <property type="component" value="Unassembled WGS sequence"/>
</dbReference>